<evidence type="ECO:0000256" key="1">
    <source>
        <dbReference type="ARBA" id="ARBA00022723"/>
    </source>
</evidence>
<dbReference type="Pfam" id="PF01753">
    <property type="entry name" value="zf-MYND"/>
    <property type="match status" value="1"/>
</dbReference>
<reference evidence="6" key="1">
    <citation type="submission" date="2023-03" db="EMBL/GenBank/DDBJ databases">
        <title>Massive genome expansion in bonnet fungi (Mycena s.s.) driven by repeated elements and novel gene families across ecological guilds.</title>
        <authorList>
            <consortium name="Lawrence Berkeley National Laboratory"/>
            <person name="Harder C.B."/>
            <person name="Miyauchi S."/>
            <person name="Viragh M."/>
            <person name="Kuo A."/>
            <person name="Thoen E."/>
            <person name="Andreopoulos B."/>
            <person name="Lu D."/>
            <person name="Skrede I."/>
            <person name="Drula E."/>
            <person name="Henrissat B."/>
            <person name="Morin E."/>
            <person name="Kohler A."/>
            <person name="Barry K."/>
            <person name="LaButti K."/>
            <person name="Morin E."/>
            <person name="Salamov A."/>
            <person name="Lipzen A."/>
            <person name="Mereny Z."/>
            <person name="Hegedus B."/>
            <person name="Baldrian P."/>
            <person name="Stursova M."/>
            <person name="Weitz H."/>
            <person name="Taylor A."/>
            <person name="Grigoriev I.V."/>
            <person name="Nagy L.G."/>
            <person name="Martin F."/>
            <person name="Kauserud H."/>
        </authorList>
    </citation>
    <scope>NUCLEOTIDE SEQUENCE</scope>
    <source>
        <strain evidence="6">9284</strain>
    </source>
</reference>
<evidence type="ECO:0000256" key="2">
    <source>
        <dbReference type="ARBA" id="ARBA00022771"/>
    </source>
</evidence>
<evidence type="ECO:0000313" key="7">
    <source>
        <dbReference type="Proteomes" id="UP001221142"/>
    </source>
</evidence>
<evidence type="ECO:0000256" key="4">
    <source>
        <dbReference type="PROSITE-ProRule" id="PRU00134"/>
    </source>
</evidence>
<keyword evidence="2 4" id="KW-0863">Zinc-finger</keyword>
<comment type="caution">
    <text evidence="6">The sequence shown here is derived from an EMBL/GenBank/DDBJ whole genome shotgun (WGS) entry which is preliminary data.</text>
</comment>
<dbReference type="Proteomes" id="UP001221142">
    <property type="component" value="Unassembled WGS sequence"/>
</dbReference>
<keyword evidence="3" id="KW-0862">Zinc</keyword>
<dbReference type="SUPFAM" id="SSF144232">
    <property type="entry name" value="HIT/MYND zinc finger-like"/>
    <property type="match status" value="1"/>
</dbReference>
<name>A0AAD7FL85_9AGAR</name>
<keyword evidence="7" id="KW-1185">Reference proteome</keyword>
<keyword evidence="1" id="KW-0479">Metal-binding</keyword>
<dbReference type="GO" id="GO:0008270">
    <property type="term" value="F:zinc ion binding"/>
    <property type="evidence" value="ECO:0007669"/>
    <property type="project" value="UniProtKB-KW"/>
</dbReference>
<dbReference type="EMBL" id="JARKIF010000012">
    <property type="protein sequence ID" value="KAJ7626190.1"/>
    <property type="molecule type" value="Genomic_DNA"/>
</dbReference>
<dbReference type="PROSITE" id="PS50865">
    <property type="entry name" value="ZF_MYND_2"/>
    <property type="match status" value="1"/>
</dbReference>
<dbReference type="Gene3D" id="6.10.140.2220">
    <property type="match status" value="1"/>
</dbReference>
<protein>
    <recommendedName>
        <fullName evidence="5">MYND-type domain-containing protein</fullName>
    </recommendedName>
</protein>
<evidence type="ECO:0000313" key="6">
    <source>
        <dbReference type="EMBL" id="KAJ7626190.1"/>
    </source>
</evidence>
<organism evidence="6 7">
    <name type="scientific">Roridomyces roridus</name>
    <dbReference type="NCBI Taxonomy" id="1738132"/>
    <lineage>
        <taxon>Eukaryota</taxon>
        <taxon>Fungi</taxon>
        <taxon>Dikarya</taxon>
        <taxon>Basidiomycota</taxon>
        <taxon>Agaricomycotina</taxon>
        <taxon>Agaricomycetes</taxon>
        <taxon>Agaricomycetidae</taxon>
        <taxon>Agaricales</taxon>
        <taxon>Marasmiineae</taxon>
        <taxon>Mycenaceae</taxon>
        <taxon>Roridomyces</taxon>
    </lineage>
</organism>
<sequence length="391" mass="44241">MEIARLRDMVDSLTDDQSIGLLPVIFANLDPAFLPSTDAGLDNVETPPPLVDNAFKMLFALHVVIRSPMYPFGTTPDLWPRLFLWMEVLTLHSDSSIAVGYRWTLRALQAGLLPHLISLVEGIDAAYENDVDHLLVKVLAPMLVYYPVIVEMASSFEETHTRSQSDAFSRSRCYPAWITLKALAHDRLWFLDAWEAAGRPSSLRCHNLQCNTTGSRNLFRRCAGCCTAAYCTPECQRNDWRAGHREQCGRLLEYHNQVVYSRMGHRQKSFIRALINHDYERSRVEIYSAAVRFMIANPGIAPVAIFNYKQVDGLEIILHPMRGYLPDRAGGRLAMQMAWIAVGHPDPFVIFPFGPMSPTVYDGLARIAMRSQLTPEEMEVLVRDLIETTGE</sequence>
<proteinExistence type="predicted"/>
<dbReference type="AlphaFoldDB" id="A0AAD7FL85"/>
<dbReference type="InterPro" id="IPR002893">
    <property type="entry name" value="Znf_MYND"/>
</dbReference>
<evidence type="ECO:0000259" key="5">
    <source>
        <dbReference type="PROSITE" id="PS50865"/>
    </source>
</evidence>
<feature type="domain" description="MYND-type" evidence="5">
    <location>
        <begin position="210"/>
        <end position="248"/>
    </location>
</feature>
<accession>A0AAD7FL85</accession>
<evidence type="ECO:0000256" key="3">
    <source>
        <dbReference type="ARBA" id="ARBA00022833"/>
    </source>
</evidence>
<gene>
    <name evidence="6" type="ORF">FB45DRAFT_1005329</name>
</gene>